<proteinExistence type="predicted"/>
<sequence length="219" mass="24395">MSHSYEIKLAAQMAEASYAGRNHGSLATALRKELDDDDVQALFLKGDILLIPGSNSVADYLKFNLRVLNIGGKRFRLNDDHTEAGASGTIWHQGFLRHAQVIFAWLERERLRPKFIIGHSLGAAATQILVRTYGVPGIGFAAPRPRRSRGAIKHSHLCLCINRDDDAVCTLPGSFHHMGHVHHARAKRSVFGPDHSMKHYRRVIDEQQVAGILGKRWPG</sequence>
<keyword evidence="2" id="KW-1185">Reference proteome</keyword>
<protein>
    <recommendedName>
        <fullName evidence="3">Fungal lipase-like domain-containing protein</fullName>
    </recommendedName>
</protein>
<dbReference type="InterPro" id="IPR029058">
    <property type="entry name" value="AB_hydrolase_fold"/>
</dbReference>
<accession>A0ABW8UYT0</accession>
<reference evidence="1 2" key="1">
    <citation type="submission" date="2024-08" db="EMBL/GenBank/DDBJ databases">
        <title>Tateyamaria sp. nov., isolated from marine algae.</title>
        <authorList>
            <person name="Choi B.J."/>
            <person name="Kim J.M."/>
            <person name="Lee J.K."/>
            <person name="Choi D.G."/>
            <person name="Bayburt H."/>
            <person name="Baek J.H."/>
            <person name="Han D.M."/>
            <person name="Jeon C.O."/>
        </authorList>
    </citation>
    <scope>NUCLEOTIDE SEQUENCE [LARGE SCALE GENOMIC DNA]</scope>
    <source>
        <strain evidence="1 2">KMU-156</strain>
    </source>
</reference>
<evidence type="ECO:0000313" key="2">
    <source>
        <dbReference type="Proteomes" id="UP001627408"/>
    </source>
</evidence>
<dbReference type="RefSeq" id="WP_407593852.1">
    <property type="nucleotide sequence ID" value="NZ_JBHDIY010000002.1"/>
</dbReference>
<dbReference type="EMBL" id="JBHDIY010000002">
    <property type="protein sequence ID" value="MFL4471980.1"/>
    <property type="molecule type" value="Genomic_DNA"/>
</dbReference>
<name>A0ABW8UYT0_9RHOB</name>
<evidence type="ECO:0000313" key="1">
    <source>
        <dbReference type="EMBL" id="MFL4471980.1"/>
    </source>
</evidence>
<dbReference type="SUPFAM" id="SSF53474">
    <property type="entry name" value="alpha/beta-Hydrolases"/>
    <property type="match status" value="1"/>
</dbReference>
<organism evidence="1 2">
    <name type="scientific">Tateyamaria armeniaca</name>
    <dbReference type="NCBI Taxonomy" id="2518930"/>
    <lineage>
        <taxon>Bacteria</taxon>
        <taxon>Pseudomonadati</taxon>
        <taxon>Pseudomonadota</taxon>
        <taxon>Alphaproteobacteria</taxon>
        <taxon>Rhodobacterales</taxon>
        <taxon>Roseobacteraceae</taxon>
        <taxon>Tateyamaria</taxon>
    </lineage>
</organism>
<gene>
    <name evidence="1" type="ORF">ACERZ8_19635</name>
</gene>
<dbReference type="Gene3D" id="3.40.50.1820">
    <property type="entry name" value="alpha/beta hydrolase"/>
    <property type="match status" value="1"/>
</dbReference>
<dbReference type="Proteomes" id="UP001627408">
    <property type="component" value="Unassembled WGS sequence"/>
</dbReference>
<evidence type="ECO:0008006" key="3">
    <source>
        <dbReference type="Google" id="ProtNLM"/>
    </source>
</evidence>
<comment type="caution">
    <text evidence="1">The sequence shown here is derived from an EMBL/GenBank/DDBJ whole genome shotgun (WGS) entry which is preliminary data.</text>
</comment>